<dbReference type="Pfam" id="PF06990">
    <property type="entry name" value="Gal-3-0_sulfotr"/>
    <property type="match status" value="1"/>
</dbReference>
<dbReference type="AlphaFoldDB" id="A0A2G8JW81"/>
<evidence type="ECO:0000256" key="8">
    <source>
        <dbReference type="ARBA" id="ARBA00023136"/>
    </source>
</evidence>
<evidence type="ECO:0000313" key="11">
    <source>
        <dbReference type="Proteomes" id="UP000230750"/>
    </source>
</evidence>
<reference evidence="10 11" key="1">
    <citation type="journal article" date="2017" name="PLoS Biol.">
        <title>The sea cucumber genome provides insights into morphological evolution and visceral regeneration.</title>
        <authorList>
            <person name="Zhang X."/>
            <person name="Sun L."/>
            <person name="Yuan J."/>
            <person name="Sun Y."/>
            <person name="Gao Y."/>
            <person name="Zhang L."/>
            <person name="Li S."/>
            <person name="Dai H."/>
            <person name="Hamel J.F."/>
            <person name="Liu C."/>
            <person name="Yu Y."/>
            <person name="Liu S."/>
            <person name="Lin W."/>
            <person name="Guo K."/>
            <person name="Jin S."/>
            <person name="Xu P."/>
            <person name="Storey K.B."/>
            <person name="Huan P."/>
            <person name="Zhang T."/>
            <person name="Zhou Y."/>
            <person name="Zhang J."/>
            <person name="Lin C."/>
            <person name="Li X."/>
            <person name="Xing L."/>
            <person name="Huo D."/>
            <person name="Sun M."/>
            <person name="Wang L."/>
            <person name="Mercier A."/>
            <person name="Li F."/>
            <person name="Yang H."/>
            <person name="Xiang J."/>
        </authorList>
    </citation>
    <scope>NUCLEOTIDE SEQUENCE [LARGE SCALE GENOMIC DNA]</scope>
    <source>
        <strain evidence="10">Shaxun</strain>
        <tissue evidence="10">Muscle</tissue>
    </source>
</reference>
<dbReference type="PANTHER" id="PTHR14647">
    <property type="entry name" value="GALACTOSE-3-O-SULFOTRANSFERASE"/>
    <property type="match status" value="1"/>
</dbReference>
<dbReference type="STRING" id="307972.A0A2G8JW81"/>
<dbReference type="GO" id="GO:0009247">
    <property type="term" value="P:glycolipid biosynthetic process"/>
    <property type="evidence" value="ECO:0007669"/>
    <property type="project" value="InterPro"/>
</dbReference>
<dbReference type="GO" id="GO:0001733">
    <property type="term" value="F:galactosylceramide sulfotransferase activity"/>
    <property type="evidence" value="ECO:0007669"/>
    <property type="project" value="InterPro"/>
</dbReference>
<dbReference type="Proteomes" id="UP000230750">
    <property type="component" value="Unassembled WGS sequence"/>
</dbReference>
<dbReference type="InterPro" id="IPR009729">
    <property type="entry name" value="Gal-3-0_sulfotransfrase"/>
</dbReference>
<keyword evidence="6" id="KW-1133">Transmembrane helix</keyword>
<dbReference type="EMBL" id="MRZV01001177">
    <property type="protein sequence ID" value="PIK39990.1"/>
    <property type="molecule type" value="Genomic_DNA"/>
</dbReference>
<keyword evidence="7" id="KW-0333">Golgi apparatus</keyword>
<protein>
    <recommendedName>
        <fullName evidence="12">Galactosylceramide sulfotransferase</fullName>
    </recommendedName>
</protein>
<keyword evidence="8" id="KW-0472">Membrane</keyword>
<keyword evidence="3" id="KW-0808">Transferase</keyword>
<evidence type="ECO:0000313" key="10">
    <source>
        <dbReference type="EMBL" id="PIK39990.1"/>
    </source>
</evidence>
<name>A0A2G8JW81_STIJA</name>
<evidence type="ECO:0000256" key="6">
    <source>
        <dbReference type="ARBA" id="ARBA00022989"/>
    </source>
</evidence>
<evidence type="ECO:0000256" key="4">
    <source>
        <dbReference type="ARBA" id="ARBA00022692"/>
    </source>
</evidence>
<dbReference type="OrthoDB" id="514299at2759"/>
<evidence type="ECO:0000256" key="1">
    <source>
        <dbReference type="ARBA" id="ARBA00004323"/>
    </source>
</evidence>
<evidence type="ECO:0000256" key="2">
    <source>
        <dbReference type="ARBA" id="ARBA00008124"/>
    </source>
</evidence>
<comment type="similarity">
    <text evidence="2">Belongs to the galactose-3-O-sulfotransferase family.</text>
</comment>
<dbReference type="GO" id="GO:0000139">
    <property type="term" value="C:Golgi membrane"/>
    <property type="evidence" value="ECO:0007669"/>
    <property type="project" value="UniProtKB-SubCell"/>
</dbReference>
<evidence type="ECO:0000256" key="3">
    <source>
        <dbReference type="ARBA" id="ARBA00022679"/>
    </source>
</evidence>
<evidence type="ECO:0000256" key="9">
    <source>
        <dbReference type="ARBA" id="ARBA00023180"/>
    </source>
</evidence>
<keyword evidence="5" id="KW-0735">Signal-anchor</keyword>
<sequence length="423" mass="48787">KCLFTCIVAVGLLSIIAVNTLLKYQQPTVIAANIRTITSRRKLWPFSFLRDQLAEESAVSLTTNTATTTAARTTMVSLETEEKCRETSNFVFIKTHKTGSTTLRSLTSRFGYFRNLSFLLGKGGIIGHMNSLSLNMKKNAYNFLPPIGVKVGDFSNYRNYNISNIHVQFDEAKMRKLMYQSPDLKYITIFREPVDQWLSNFQYYKGYKKAGLTLSNMSQQLLPFLKSEKGATLAFNKQLRDVGIGSKILKNGSISSLNASIAKLDNLLSLALITEYFDESLLVMKKLFCWSFRDILYVKKRAQPNPIVINDETRQELRRRSWADVVLYEHFLSVLWQRVEEYGPNFQRDLQTFRNLLNDTLTTCVAKSVAEVSNDRYLYIETYRSSNSSAFCWAFVNSKFHMDVEMVRRQGHQSDVRWKKLDY</sequence>
<gene>
    <name evidence="10" type="ORF">BSL78_23158</name>
</gene>
<keyword evidence="9" id="KW-0325">Glycoprotein</keyword>
<dbReference type="SUPFAM" id="SSF52540">
    <property type="entry name" value="P-loop containing nucleoside triphosphate hydrolases"/>
    <property type="match status" value="1"/>
</dbReference>
<evidence type="ECO:0008006" key="12">
    <source>
        <dbReference type="Google" id="ProtNLM"/>
    </source>
</evidence>
<keyword evidence="4" id="KW-0812">Transmembrane</keyword>
<evidence type="ECO:0000256" key="5">
    <source>
        <dbReference type="ARBA" id="ARBA00022968"/>
    </source>
</evidence>
<keyword evidence="11" id="KW-1185">Reference proteome</keyword>
<accession>A0A2G8JW81</accession>
<dbReference type="PANTHER" id="PTHR14647:SF85">
    <property type="entry name" value="GALACTOSYLCERAMIDE SULFOTRANSFERASE-LIKE"/>
    <property type="match status" value="1"/>
</dbReference>
<feature type="non-terminal residue" evidence="10">
    <location>
        <position position="1"/>
    </location>
</feature>
<organism evidence="10 11">
    <name type="scientific">Stichopus japonicus</name>
    <name type="common">Sea cucumber</name>
    <dbReference type="NCBI Taxonomy" id="307972"/>
    <lineage>
        <taxon>Eukaryota</taxon>
        <taxon>Metazoa</taxon>
        <taxon>Echinodermata</taxon>
        <taxon>Eleutherozoa</taxon>
        <taxon>Echinozoa</taxon>
        <taxon>Holothuroidea</taxon>
        <taxon>Aspidochirotacea</taxon>
        <taxon>Aspidochirotida</taxon>
        <taxon>Stichopodidae</taxon>
        <taxon>Apostichopus</taxon>
    </lineage>
</organism>
<evidence type="ECO:0000256" key="7">
    <source>
        <dbReference type="ARBA" id="ARBA00023034"/>
    </source>
</evidence>
<dbReference type="InterPro" id="IPR027417">
    <property type="entry name" value="P-loop_NTPase"/>
</dbReference>
<proteinExistence type="inferred from homology"/>
<dbReference type="Gene3D" id="3.40.50.300">
    <property type="entry name" value="P-loop containing nucleotide triphosphate hydrolases"/>
    <property type="match status" value="1"/>
</dbReference>
<comment type="subcellular location">
    <subcellularLocation>
        <location evidence="1">Golgi apparatus membrane</location>
        <topology evidence="1">Single-pass type II membrane protein</topology>
    </subcellularLocation>
</comment>
<comment type="caution">
    <text evidence="10">The sequence shown here is derived from an EMBL/GenBank/DDBJ whole genome shotgun (WGS) entry which is preliminary data.</text>
</comment>